<dbReference type="KEGG" id="pani:DCO16_04640"/>
<keyword evidence="2" id="KW-0732">Signal</keyword>
<feature type="signal peptide" evidence="2">
    <location>
        <begin position="1"/>
        <end position="25"/>
    </location>
</feature>
<organism evidence="3 4">
    <name type="scientific">Polynucleobacter antarcticus</name>
    <dbReference type="NCBI Taxonomy" id="1743162"/>
    <lineage>
        <taxon>Bacteria</taxon>
        <taxon>Pseudomonadati</taxon>
        <taxon>Pseudomonadota</taxon>
        <taxon>Betaproteobacteria</taxon>
        <taxon>Burkholderiales</taxon>
        <taxon>Burkholderiaceae</taxon>
        <taxon>Polynucleobacter</taxon>
    </lineage>
</organism>
<dbReference type="Proteomes" id="UP000500806">
    <property type="component" value="Chromosome"/>
</dbReference>
<evidence type="ECO:0000313" key="3">
    <source>
        <dbReference type="EMBL" id="QKM62409.1"/>
    </source>
</evidence>
<feature type="region of interest" description="Disordered" evidence="1">
    <location>
        <begin position="78"/>
        <end position="124"/>
    </location>
</feature>
<evidence type="ECO:0000313" key="4">
    <source>
        <dbReference type="Proteomes" id="UP000500806"/>
    </source>
</evidence>
<keyword evidence="4" id="KW-1185">Reference proteome</keyword>
<dbReference type="EMBL" id="CP028941">
    <property type="protein sequence ID" value="QKM62409.1"/>
    <property type="molecule type" value="Genomic_DNA"/>
</dbReference>
<reference evidence="3 4" key="1">
    <citation type="submission" date="2018-04" db="EMBL/GenBank/DDBJ databases">
        <title>Polynucleobacter sp. LimPoW16 genome.</title>
        <authorList>
            <person name="Hahn M.W."/>
        </authorList>
    </citation>
    <scope>NUCLEOTIDE SEQUENCE [LARGE SCALE GENOMIC DNA]</scope>
    <source>
        <strain evidence="3 4">LimPoW16</strain>
    </source>
</reference>
<dbReference type="PROSITE" id="PS51257">
    <property type="entry name" value="PROKAR_LIPOPROTEIN"/>
    <property type="match status" value="1"/>
</dbReference>
<gene>
    <name evidence="3" type="ORF">DCO16_04640</name>
</gene>
<feature type="chain" id="PRO_5026816211" description="Lipoprotein" evidence="2">
    <location>
        <begin position="26"/>
        <end position="124"/>
    </location>
</feature>
<name>A0A6M9PPH2_9BURK</name>
<dbReference type="AlphaFoldDB" id="A0A6M9PPH2"/>
<proteinExistence type="predicted"/>
<evidence type="ECO:0008006" key="5">
    <source>
        <dbReference type="Google" id="ProtNLM"/>
    </source>
</evidence>
<feature type="compositionally biased region" description="Low complexity" evidence="1">
    <location>
        <begin position="79"/>
        <end position="104"/>
    </location>
</feature>
<evidence type="ECO:0000256" key="2">
    <source>
        <dbReference type="SAM" id="SignalP"/>
    </source>
</evidence>
<evidence type="ECO:0000256" key="1">
    <source>
        <dbReference type="SAM" id="MobiDB-lite"/>
    </source>
</evidence>
<sequence length="124" mass="12849">MKIHQIRTSLWALAVVCLVSACSVAKLEARLEANPQCKDVINSKTGALMPCPGSDKAFYREIGLAPVKPVTPISSIAVTTNNPGNPTSTASTPASSPKAAIPPTDCKPQIHKKTGGTLPCPASD</sequence>
<protein>
    <recommendedName>
        <fullName evidence="5">Lipoprotein</fullName>
    </recommendedName>
</protein>
<dbReference type="RefSeq" id="WP_173942564.1">
    <property type="nucleotide sequence ID" value="NZ_CBCSCD010000001.1"/>
</dbReference>
<accession>A0A6M9PPH2</accession>